<dbReference type="Proteomes" id="UP000190367">
    <property type="component" value="Unassembled WGS sequence"/>
</dbReference>
<dbReference type="STRING" id="634771.SAMN04488128_103203"/>
<protein>
    <submittedName>
        <fullName evidence="1">Uncharacterized protein</fullName>
    </submittedName>
</protein>
<dbReference type="EMBL" id="FUWZ01000003">
    <property type="protein sequence ID" value="SKA30012.1"/>
    <property type="molecule type" value="Genomic_DNA"/>
</dbReference>
<sequence length="105" mass="12246">MKTNNNINVVGFSASEDGDLFIAWDLGEVPQPYEEMPVGEVQEAMMQAGIIEDYNQEMVLLRYRNPWMGYTGEWVGFHDYLRRRLDNDKNFCLKLLSTKYQNAKS</sequence>
<reference evidence="2" key="1">
    <citation type="submission" date="2017-02" db="EMBL/GenBank/DDBJ databases">
        <authorList>
            <person name="Varghese N."/>
            <person name="Submissions S."/>
        </authorList>
    </citation>
    <scope>NUCLEOTIDE SEQUENCE [LARGE SCALE GENOMIC DNA]</scope>
    <source>
        <strain evidence="2">DSM 22224</strain>
    </source>
</reference>
<gene>
    <name evidence="1" type="ORF">SAMN04488128_103203</name>
</gene>
<dbReference type="RefSeq" id="WP_078670573.1">
    <property type="nucleotide sequence ID" value="NZ_FUWZ01000003.1"/>
</dbReference>
<evidence type="ECO:0000313" key="2">
    <source>
        <dbReference type="Proteomes" id="UP000190367"/>
    </source>
</evidence>
<name>A0A1T4SP97_9BACT</name>
<organism evidence="1 2">
    <name type="scientific">Chitinophaga eiseniae</name>
    <dbReference type="NCBI Taxonomy" id="634771"/>
    <lineage>
        <taxon>Bacteria</taxon>
        <taxon>Pseudomonadati</taxon>
        <taxon>Bacteroidota</taxon>
        <taxon>Chitinophagia</taxon>
        <taxon>Chitinophagales</taxon>
        <taxon>Chitinophagaceae</taxon>
        <taxon>Chitinophaga</taxon>
    </lineage>
</organism>
<accession>A0A1T4SP97</accession>
<proteinExistence type="predicted"/>
<keyword evidence="2" id="KW-1185">Reference proteome</keyword>
<dbReference type="AlphaFoldDB" id="A0A1T4SP97"/>
<evidence type="ECO:0000313" key="1">
    <source>
        <dbReference type="EMBL" id="SKA30012.1"/>
    </source>
</evidence>